<comment type="caution">
    <text evidence="2">The sequence shown here is derived from an EMBL/GenBank/DDBJ whole genome shotgun (WGS) entry which is preliminary data.</text>
</comment>
<proteinExistence type="predicted"/>
<evidence type="ECO:0000313" key="2">
    <source>
        <dbReference type="EMBL" id="MPQ50417.1"/>
    </source>
</evidence>
<name>A0A6L5E4I2_9ENTR</name>
<dbReference type="AlphaFoldDB" id="A0A6L5E4I2"/>
<dbReference type="RefSeq" id="WP_152404407.1">
    <property type="nucleotide sequence ID" value="NZ_WHIY01000003.1"/>
</dbReference>
<evidence type="ECO:0000259" key="1">
    <source>
        <dbReference type="Pfam" id="PF15977"/>
    </source>
</evidence>
<dbReference type="EMBL" id="WHIY01000003">
    <property type="protein sequence ID" value="MPQ50417.1"/>
    <property type="molecule type" value="Genomic_DNA"/>
</dbReference>
<accession>A0A6L5E4I2</accession>
<evidence type="ECO:0000313" key="3">
    <source>
        <dbReference type="Proteomes" id="UP000475079"/>
    </source>
</evidence>
<dbReference type="InterPro" id="IPR018490">
    <property type="entry name" value="cNMP-bd_dom_sf"/>
</dbReference>
<dbReference type="InterPro" id="IPR041687">
    <property type="entry name" value="HTH_46"/>
</dbReference>
<protein>
    <recommendedName>
        <fullName evidence="1">IprA winged helix-turn-helix domain-containing protein</fullName>
    </recommendedName>
</protein>
<dbReference type="SUPFAM" id="SSF51206">
    <property type="entry name" value="cAMP-binding domain-like"/>
    <property type="match status" value="1"/>
</dbReference>
<gene>
    <name evidence="2" type="ORF">GBB84_05770</name>
</gene>
<organism evidence="2 3">
    <name type="scientific">Citrobacter telavivensis</name>
    <dbReference type="NCBI Taxonomy" id="2653932"/>
    <lineage>
        <taxon>Bacteria</taxon>
        <taxon>Pseudomonadati</taxon>
        <taxon>Pseudomonadota</taxon>
        <taxon>Gammaproteobacteria</taxon>
        <taxon>Enterobacterales</taxon>
        <taxon>Enterobacteriaceae</taxon>
        <taxon>Citrobacter</taxon>
    </lineage>
</organism>
<feature type="domain" description="IprA winged helix-turn-helix" evidence="1">
    <location>
        <begin position="146"/>
        <end position="212"/>
    </location>
</feature>
<dbReference type="Proteomes" id="UP000475079">
    <property type="component" value="Unassembled WGS sequence"/>
</dbReference>
<reference evidence="2 3" key="1">
    <citation type="submission" date="2019-10" db="EMBL/GenBank/DDBJ databases">
        <title>Characterization of a new Citrobacter species.</title>
        <authorList>
            <person name="Goncalves Ribeiro T."/>
            <person name="Izdebski R."/>
            <person name="Urbanowicz P."/>
            <person name="Carmeli Y."/>
            <person name="Gniadkowski M."/>
            <person name="Peixe L."/>
        </authorList>
    </citation>
    <scope>NUCLEOTIDE SEQUENCE [LARGE SCALE GENOMIC DNA]</scope>
    <source>
        <strain evidence="2 3">NMI7905_11</strain>
    </source>
</reference>
<dbReference type="Pfam" id="PF15977">
    <property type="entry name" value="HTH_46"/>
    <property type="match status" value="1"/>
</dbReference>
<sequence>MSDSPTIDIFLHENKPEQSFQELLTALNTQAIPLLTRKGTVLQYATDEIKYCYLLHKGHVVINRTIDGLSLNSETAPFVFGFSMLSDIPCQLTLCTSADAVVSRLPLGEAMDIIQQHVLWEPLSHVMVHISSRIFTHCTRLSQPGAYGAIRYLLFDLSLESDEFRKSESVVNYVQNRCFLSRSGIMAVLSTLRRGNYIEINNGKLIKINYLPTKF</sequence>
<keyword evidence="3" id="KW-1185">Reference proteome</keyword>